<evidence type="ECO:0000259" key="10">
    <source>
        <dbReference type="Pfam" id="PF00326"/>
    </source>
</evidence>
<accession>F0F7M9</accession>
<evidence type="ECO:0000256" key="8">
    <source>
        <dbReference type="ARBA" id="ARBA00081187"/>
    </source>
</evidence>
<name>F0F7M9_9BACT</name>
<dbReference type="EC" id="3.4.21.26" evidence="3"/>
<organism evidence="12 13">
    <name type="scientific">Prevotella multiformis DSM 16608</name>
    <dbReference type="NCBI Taxonomy" id="888743"/>
    <lineage>
        <taxon>Bacteria</taxon>
        <taxon>Pseudomonadati</taxon>
        <taxon>Bacteroidota</taxon>
        <taxon>Bacteroidia</taxon>
        <taxon>Bacteroidales</taxon>
        <taxon>Prevotellaceae</taxon>
        <taxon>Prevotella</taxon>
    </lineage>
</organism>
<dbReference type="HOGENOM" id="CLU_011290_1_1_10"/>
<dbReference type="Gene3D" id="2.130.10.120">
    <property type="entry name" value="Prolyl oligopeptidase, N-terminal domain"/>
    <property type="match status" value="1"/>
</dbReference>
<comment type="catalytic activity">
    <reaction evidence="1">
        <text>Hydrolysis of Pro-|-Xaa &gt;&gt; Ala-|-Xaa in oligopeptides.</text>
        <dbReference type="EC" id="3.4.21.26"/>
    </reaction>
</comment>
<dbReference type="GO" id="GO:0005829">
    <property type="term" value="C:cytosol"/>
    <property type="evidence" value="ECO:0007669"/>
    <property type="project" value="TreeGrafter"/>
</dbReference>
<evidence type="ECO:0000256" key="1">
    <source>
        <dbReference type="ARBA" id="ARBA00001070"/>
    </source>
</evidence>
<dbReference type="GO" id="GO:0004252">
    <property type="term" value="F:serine-type endopeptidase activity"/>
    <property type="evidence" value="ECO:0007669"/>
    <property type="project" value="UniProtKB-EC"/>
</dbReference>
<dbReference type="STRING" id="888743.HMPREF9141_1596"/>
<evidence type="ECO:0000256" key="4">
    <source>
        <dbReference type="ARBA" id="ARBA00022670"/>
    </source>
</evidence>
<proteinExistence type="inferred from homology"/>
<evidence type="ECO:0000256" key="5">
    <source>
        <dbReference type="ARBA" id="ARBA00022801"/>
    </source>
</evidence>
<dbReference type="InterPro" id="IPR023302">
    <property type="entry name" value="Pept_S9A_N"/>
</dbReference>
<feature type="domain" description="Peptidase S9A N-terminal" evidence="11">
    <location>
        <begin position="62"/>
        <end position="465"/>
    </location>
</feature>
<evidence type="ECO:0000313" key="13">
    <source>
        <dbReference type="Proteomes" id="UP000005697"/>
    </source>
</evidence>
<dbReference type="Proteomes" id="UP000005697">
    <property type="component" value="Unassembled WGS sequence"/>
</dbReference>
<keyword evidence="13" id="KW-1185">Reference proteome</keyword>
<sequence length="741" mass="83509">MNGCQTTGRIGQVGSVRSGRSTNKTSPDNLFILTFKNMKKQVLLTAAVLSATSMMAQKLTYPQAPKDGTVDTYFGVQVADPYRPLENDSSKATAEWVAAENKVTQEYLSRIPFRGKLLKRMKELANYEKVSAPSYIKSIGKWLFYKNDGLQNQSVLYMMDRLGDEKNARVLLNPNQLSTDGTVALKGIYFSHNGKYAAYSISRSGSDWQEFYVMDAKTGRLLDDHLVWAKFSSAAWKGDGFYYSAYDAPQKGHEFSNVNSVQKIYYHKVGTPQSEDILFYQNPANPMRFYSVYVNEDETMMFLYESGAGSGNRVYVRDLRQPEGQFIQMTSDLDLQYSLIETVGDRMYFLTNDGAPKNRLMVTDLGHPGFNEWKTLVPESKDMLEAVTFADGKMILNYMKDASNHAYVYSMDGKQLSEIKLPTVGSAAFYGEKDRKEVFYSFSSFTVPTSNYQYDLATGASKVYSAPKVKFKESDYVSEQVFYPSKDGTRIPLFITYKKGLKRNGRNPVYLYAYGGFNIAMPPYFSSNRIPFLENGGIYAQACLRGGSEYGEEWHIAGTKMQKQNVFDDFIAAGEWLIKNKYTSKDYLAIVGGSNGGLLIGACMTQRPDLFKVCIPEVGVMDMLRYHKFTIGWNWAPDYGTSADSKEMFEYLRAYSPLHNLRPGTRYPATMITTADHDDRVVPAHSFKFAATLQADNAADTPTIIRIDTKAGHGSGKPLSKQLEEHADIYGFILYNMGLKY</sequence>
<dbReference type="InterPro" id="IPR051167">
    <property type="entry name" value="Prolyl_oligopep/macrocyclase"/>
</dbReference>
<comment type="caution">
    <text evidence="12">The sequence shown here is derived from an EMBL/GenBank/DDBJ whole genome shotgun (WGS) entry which is preliminary data.</text>
</comment>
<dbReference type="PANTHER" id="PTHR42881:SF2">
    <property type="entry name" value="PROLYL ENDOPEPTIDASE"/>
    <property type="match status" value="1"/>
</dbReference>
<keyword evidence="4" id="KW-0645">Protease</keyword>
<reference evidence="12 13" key="1">
    <citation type="submission" date="2011-01" db="EMBL/GenBank/DDBJ databases">
        <authorList>
            <person name="Muzny D."/>
            <person name="Qin X."/>
            <person name="Deng J."/>
            <person name="Jiang H."/>
            <person name="Liu Y."/>
            <person name="Qu J."/>
            <person name="Song X.-Z."/>
            <person name="Zhang L."/>
            <person name="Thornton R."/>
            <person name="Coyle M."/>
            <person name="Francisco L."/>
            <person name="Jackson L."/>
            <person name="Javaid M."/>
            <person name="Korchina V."/>
            <person name="Kovar C."/>
            <person name="Mata R."/>
            <person name="Mathew T."/>
            <person name="Ngo R."/>
            <person name="Nguyen L."/>
            <person name="Nguyen N."/>
            <person name="Okwuonu G."/>
            <person name="Ongeri F."/>
            <person name="Pham C."/>
            <person name="Simmons D."/>
            <person name="Wilczek-Boney K."/>
            <person name="Hale W."/>
            <person name="Jakkamsetti A."/>
            <person name="Pham P."/>
            <person name="Ruth R."/>
            <person name="San Lucas F."/>
            <person name="Warren J."/>
            <person name="Zhang J."/>
            <person name="Zhao Z."/>
            <person name="Zhou C."/>
            <person name="Zhu D."/>
            <person name="Lee S."/>
            <person name="Bess C."/>
            <person name="Blankenburg K."/>
            <person name="Forbes L."/>
            <person name="Fu Q."/>
            <person name="Gubbala S."/>
            <person name="Hirani K."/>
            <person name="Jayaseelan J.C."/>
            <person name="Lara F."/>
            <person name="Munidasa M."/>
            <person name="Palculict T."/>
            <person name="Patil S."/>
            <person name="Pu L.-L."/>
            <person name="Saada N."/>
            <person name="Tang L."/>
            <person name="Weissenberger G."/>
            <person name="Zhu Y."/>
            <person name="Hemphill L."/>
            <person name="Shang Y."/>
            <person name="Youmans B."/>
            <person name="Ayvaz T."/>
            <person name="Ross M."/>
            <person name="Santibanez J."/>
            <person name="Aqrawi P."/>
            <person name="Gross S."/>
            <person name="Joshi V."/>
            <person name="Fowler G."/>
            <person name="Nazareth L."/>
            <person name="Reid J."/>
            <person name="Worley K."/>
            <person name="Petrosino J."/>
            <person name="Highlander S."/>
            <person name="Gibbs R."/>
        </authorList>
    </citation>
    <scope>NUCLEOTIDE SEQUENCE [LARGE SCALE GENOMIC DNA]</scope>
    <source>
        <strain evidence="12 13">DSM 16608</strain>
    </source>
</reference>
<dbReference type="GO" id="GO:0070012">
    <property type="term" value="F:oligopeptidase activity"/>
    <property type="evidence" value="ECO:0007669"/>
    <property type="project" value="TreeGrafter"/>
</dbReference>
<dbReference type="InterPro" id="IPR002470">
    <property type="entry name" value="Peptidase_S9A"/>
</dbReference>
<dbReference type="Pfam" id="PF00326">
    <property type="entry name" value="Peptidase_S9"/>
    <property type="match status" value="1"/>
</dbReference>
<dbReference type="EMBL" id="AEWX01000024">
    <property type="protein sequence ID" value="EGC19722.1"/>
    <property type="molecule type" value="Genomic_DNA"/>
</dbReference>
<dbReference type="InterPro" id="IPR029058">
    <property type="entry name" value="AB_hydrolase_fold"/>
</dbReference>
<evidence type="ECO:0000256" key="2">
    <source>
        <dbReference type="ARBA" id="ARBA00005228"/>
    </source>
</evidence>
<evidence type="ECO:0000256" key="7">
    <source>
        <dbReference type="ARBA" id="ARBA00060121"/>
    </source>
</evidence>
<evidence type="ECO:0000313" key="12">
    <source>
        <dbReference type="EMBL" id="EGC19722.1"/>
    </source>
</evidence>
<gene>
    <name evidence="12" type="primary">pep</name>
    <name evidence="12" type="ORF">HMPREF9141_1596</name>
</gene>
<keyword evidence="5 12" id="KW-0378">Hydrolase</keyword>
<dbReference type="PRINTS" id="PR00862">
    <property type="entry name" value="PROLIGOPTASE"/>
</dbReference>
<dbReference type="eggNOG" id="COG1505">
    <property type="taxonomic scope" value="Bacteria"/>
</dbReference>
<comment type="similarity">
    <text evidence="2">Belongs to the peptidase S9A family.</text>
</comment>
<dbReference type="AlphaFoldDB" id="F0F7M9"/>
<dbReference type="PROSITE" id="PS00708">
    <property type="entry name" value="PRO_ENDOPEP_SER"/>
    <property type="match status" value="1"/>
</dbReference>
<protein>
    <recommendedName>
        <fullName evidence="3">prolyl oligopeptidase</fullName>
        <ecNumber evidence="3">3.4.21.26</ecNumber>
    </recommendedName>
    <alternativeName>
        <fullName evidence="8">Proline-specific endopeptidase</fullName>
    </alternativeName>
</protein>
<keyword evidence="6" id="KW-0720">Serine protease</keyword>
<dbReference type="InterPro" id="IPR001375">
    <property type="entry name" value="Peptidase_S9_cat"/>
</dbReference>
<dbReference type="Pfam" id="PF02897">
    <property type="entry name" value="Peptidase_S9_N"/>
    <property type="match status" value="1"/>
</dbReference>
<dbReference type="SUPFAM" id="SSF53474">
    <property type="entry name" value="alpha/beta-Hydrolases"/>
    <property type="match status" value="1"/>
</dbReference>
<evidence type="ECO:0000256" key="6">
    <source>
        <dbReference type="ARBA" id="ARBA00022825"/>
    </source>
</evidence>
<feature type="region of interest" description="Disordered" evidence="9">
    <location>
        <begin position="1"/>
        <end position="22"/>
    </location>
</feature>
<evidence type="ECO:0000259" key="11">
    <source>
        <dbReference type="Pfam" id="PF02897"/>
    </source>
</evidence>
<dbReference type="FunFam" id="3.40.50.1820:FF:000005">
    <property type="entry name" value="Prolyl endopeptidase"/>
    <property type="match status" value="1"/>
</dbReference>
<comment type="function">
    <text evidence="7">Cleaves peptide bonds on the C-terminal side of prolyl residues within peptides that are up to approximately 30 amino acids long. Has an absolute requirement for an X-Pro bond in the trans configuration immediately preceding the Pro-Y scissible bond.</text>
</comment>
<dbReference type="PANTHER" id="PTHR42881">
    <property type="entry name" value="PROLYL ENDOPEPTIDASE"/>
    <property type="match status" value="1"/>
</dbReference>
<dbReference type="GO" id="GO:0006508">
    <property type="term" value="P:proteolysis"/>
    <property type="evidence" value="ECO:0007669"/>
    <property type="project" value="UniProtKB-KW"/>
</dbReference>
<dbReference type="Gene3D" id="3.40.50.1820">
    <property type="entry name" value="alpha/beta hydrolase"/>
    <property type="match status" value="1"/>
</dbReference>
<dbReference type="SUPFAM" id="SSF50993">
    <property type="entry name" value="Peptidase/esterase 'gauge' domain"/>
    <property type="match status" value="1"/>
</dbReference>
<evidence type="ECO:0000256" key="9">
    <source>
        <dbReference type="SAM" id="MobiDB-lite"/>
    </source>
</evidence>
<evidence type="ECO:0000256" key="3">
    <source>
        <dbReference type="ARBA" id="ARBA00011897"/>
    </source>
</evidence>
<dbReference type="InterPro" id="IPR002471">
    <property type="entry name" value="Pept_S9_AS"/>
</dbReference>
<feature type="domain" description="Peptidase S9 prolyl oligopeptidase catalytic" evidence="10">
    <location>
        <begin position="524"/>
        <end position="738"/>
    </location>
</feature>